<dbReference type="GO" id="GO:0007010">
    <property type="term" value="P:cytoskeleton organization"/>
    <property type="evidence" value="ECO:0007669"/>
    <property type="project" value="InterPro"/>
</dbReference>
<name>A0A9D4G3V6_DREPO</name>
<dbReference type="SUPFAM" id="SSF47050">
    <property type="entry name" value="VHP, Villin headpiece domain"/>
    <property type="match status" value="1"/>
</dbReference>
<dbReference type="PROSITE" id="PS51089">
    <property type="entry name" value="HP"/>
    <property type="match status" value="1"/>
</dbReference>
<keyword evidence="1" id="KW-1133">Transmembrane helix</keyword>
<gene>
    <name evidence="3" type="ORF">DPMN_138405</name>
</gene>
<evidence type="ECO:0000256" key="1">
    <source>
        <dbReference type="SAM" id="Phobius"/>
    </source>
</evidence>
<protein>
    <recommendedName>
        <fullName evidence="2">HP domain-containing protein</fullName>
    </recommendedName>
</protein>
<sequence length="295" mass="33204">MFHVLKGGQGVVMIGNETFVECSSHADITFKFNSHVENESFLIGECDALFRRCRILAPDIENTHTISHTGRGGILHINHTGNDTYGTYECFETYFPSNKVTVDVNHRYIDGGDANSISCERNEEKETDCSPIIAVSVVGITLVIVIFILQIYRMKDTLMTGSCRHTSYPVQETQTPDMILMKTESSVRALHIVIEKTEKALHDLRTGEESISLGDSHKTLANVTTSVEKITKRLTMINEELDTLGRAHSETEILIPESSLHETNSKKQVLEMTKEEFYAMPAWKQSKLKQQACLF</sequence>
<accession>A0A9D4G3V6</accession>
<feature type="domain" description="HP" evidence="2">
    <location>
        <begin position="219"/>
        <end position="295"/>
    </location>
</feature>
<dbReference type="Gene3D" id="1.10.950.10">
    <property type="entry name" value="Villin headpiece domain"/>
    <property type="match status" value="1"/>
</dbReference>
<dbReference type="InterPro" id="IPR003128">
    <property type="entry name" value="Villin_headpiece"/>
</dbReference>
<dbReference type="GO" id="GO:0003779">
    <property type="term" value="F:actin binding"/>
    <property type="evidence" value="ECO:0007669"/>
    <property type="project" value="InterPro"/>
</dbReference>
<dbReference type="EMBL" id="JAIWYP010000006">
    <property type="protein sequence ID" value="KAH3810023.1"/>
    <property type="molecule type" value="Genomic_DNA"/>
</dbReference>
<keyword evidence="1" id="KW-0472">Membrane</keyword>
<evidence type="ECO:0000313" key="4">
    <source>
        <dbReference type="Proteomes" id="UP000828390"/>
    </source>
</evidence>
<evidence type="ECO:0000259" key="2">
    <source>
        <dbReference type="PROSITE" id="PS51089"/>
    </source>
</evidence>
<dbReference type="Pfam" id="PF02209">
    <property type="entry name" value="VHP"/>
    <property type="match status" value="1"/>
</dbReference>
<feature type="transmembrane region" description="Helical" evidence="1">
    <location>
        <begin position="132"/>
        <end position="152"/>
    </location>
</feature>
<proteinExistence type="predicted"/>
<dbReference type="AlphaFoldDB" id="A0A9D4G3V6"/>
<keyword evidence="4" id="KW-1185">Reference proteome</keyword>
<dbReference type="SMART" id="SM00153">
    <property type="entry name" value="VHP"/>
    <property type="match status" value="1"/>
</dbReference>
<reference evidence="3" key="2">
    <citation type="submission" date="2020-11" db="EMBL/GenBank/DDBJ databases">
        <authorList>
            <person name="McCartney M.A."/>
            <person name="Auch B."/>
            <person name="Kono T."/>
            <person name="Mallez S."/>
            <person name="Becker A."/>
            <person name="Gohl D.M."/>
            <person name="Silverstein K.A.T."/>
            <person name="Koren S."/>
            <person name="Bechman K.B."/>
            <person name="Herman A."/>
            <person name="Abrahante J.E."/>
            <person name="Garbe J."/>
        </authorList>
    </citation>
    <scope>NUCLEOTIDE SEQUENCE</scope>
    <source>
        <strain evidence="3">Duluth1</strain>
        <tissue evidence="3">Whole animal</tissue>
    </source>
</reference>
<dbReference type="InterPro" id="IPR036886">
    <property type="entry name" value="Villin_headpiece_dom_sf"/>
</dbReference>
<evidence type="ECO:0000313" key="3">
    <source>
        <dbReference type="EMBL" id="KAH3810023.1"/>
    </source>
</evidence>
<comment type="caution">
    <text evidence="3">The sequence shown here is derived from an EMBL/GenBank/DDBJ whole genome shotgun (WGS) entry which is preliminary data.</text>
</comment>
<dbReference type="Proteomes" id="UP000828390">
    <property type="component" value="Unassembled WGS sequence"/>
</dbReference>
<reference evidence="3" key="1">
    <citation type="journal article" date="2019" name="bioRxiv">
        <title>The Genome of the Zebra Mussel, Dreissena polymorpha: A Resource for Invasive Species Research.</title>
        <authorList>
            <person name="McCartney M.A."/>
            <person name="Auch B."/>
            <person name="Kono T."/>
            <person name="Mallez S."/>
            <person name="Zhang Y."/>
            <person name="Obille A."/>
            <person name="Becker A."/>
            <person name="Abrahante J.E."/>
            <person name="Garbe J."/>
            <person name="Badalamenti J.P."/>
            <person name="Herman A."/>
            <person name="Mangelson H."/>
            <person name="Liachko I."/>
            <person name="Sullivan S."/>
            <person name="Sone E.D."/>
            <person name="Koren S."/>
            <person name="Silverstein K.A.T."/>
            <person name="Beckman K.B."/>
            <person name="Gohl D.M."/>
        </authorList>
    </citation>
    <scope>NUCLEOTIDE SEQUENCE</scope>
    <source>
        <strain evidence="3">Duluth1</strain>
        <tissue evidence="3">Whole animal</tissue>
    </source>
</reference>
<organism evidence="3 4">
    <name type="scientific">Dreissena polymorpha</name>
    <name type="common">Zebra mussel</name>
    <name type="synonym">Mytilus polymorpha</name>
    <dbReference type="NCBI Taxonomy" id="45954"/>
    <lineage>
        <taxon>Eukaryota</taxon>
        <taxon>Metazoa</taxon>
        <taxon>Spiralia</taxon>
        <taxon>Lophotrochozoa</taxon>
        <taxon>Mollusca</taxon>
        <taxon>Bivalvia</taxon>
        <taxon>Autobranchia</taxon>
        <taxon>Heteroconchia</taxon>
        <taxon>Euheterodonta</taxon>
        <taxon>Imparidentia</taxon>
        <taxon>Neoheterodontei</taxon>
        <taxon>Myida</taxon>
        <taxon>Dreissenoidea</taxon>
        <taxon>Dreissenidae</taxon>
        <taxon>Dreissena</taxon>
    </lineage>
</organism>
<keyword evidence="1" id="KW-0812">Transmembrane</keyword>